<sequence length="294" mass="34511">MSRNTRFFLCEACDFKCCKESDYNRHLATPKHEKFTSVYKNLLKNATADCALRCECSKTYTTRMGLWKHKQKCTIVKSKNDTAISSDIKDTNNMDKDDLILKLLKDNEEIRQILKDVIPKMGNSTIINNNNNTTNNFNLNVFLNERCKDALNISEFVESLKITFEDLLYSKKNGLVQGISNVMIRGLKELDIYKRPIHCTDIKRETMYIKDQEKWEKDETREIMKNAIEMIADKERNALQIWTDNNPDWIETEKKQIEYLTMLRSISEPIEDEEKNGRKIIRAVSREVIVDKKD</sequence>
<organism evidence="1">
    <name type="scientific">viral metagenome</name>
    <dbReference type="NCBI Taxonomy" id="1070528"/>
    <lineage>
        <taxon>unclassified sequences</taxon>
        <taxon>metagenomes</taxon>
        <taxon>organismal metagenomes</taxon>
    </lineage>
</organism>
<dbReference type="AlphaFoldDB" id="A0A6C0EXL7"/>
<accession>A0A6C0EXL7</accession>
<dbReference type="EMBL" id="MN738957">
    <property type="protein sequence ID" value="QHT33039.1"/>
    <property type="molecule type" value="Genomic_DNA"/>
</dbReference>
<proteinExistence type="predicted"/>
<protein>
    <recommendedName>
        <fullName evidence="2">C2H2-type domain-containing protein</fullName>
    </recommendedName>
</protein>
<name>A0A6C0EXL7_9ZZZZ</name>
<reference evidence="1" key="1">
    <citation type="journal article" date="2020" name="Nature">
        <title>Giant virus diversity and host interactions through global metagenomics.</title>
        <authorList>
            <person name="Schulz F."/>
            <person name="Roux S."/>
            <person name="Paez-Espino D."/>
            <person name="Jungbluth S."/>
            <person name="Walsh D.A."/>
            <person name="Denef V.J."/>
            <person name="McMahon K.D."/>
            <person name="Konstantinidis K.T."/>
            <person name="Eloe-Fadrosh E.A."/>
            <person name="Kyrpides N.C."/>
            <person name="Woyke T."/>
        </authorList>
    </citation>
    <scope>NUCLEOTIDE SEQUENCE</scope>
    <source>
        <strain evidence="1">GVMAG-M-3300009161-34</strain>
    </source>
</reference>
<evidence type="ECO:0000313" key="1">
    <source>
        <dbReference type="EMBL" id="QHT33039.1"/>
    </source>
</evidence>
<evidence type="ECO:0008006" key="2">
    <source>
        <dbReference type="Google" id="ProtNLM"/>
    </source>
</evidence>